<evidence type="ECO:0000256" key="1">
    <source>
        <dbReference type="ARBA" id="ARBA00004141"/>
    </source>
</evidence>
<feature type="transmembrane region" description="Helical" evidence="6">
    <location>
        <begin position="425"/>
        <end position="445"/>
    </location>
</feature>
<dbReference type="Pfam" id="PF01566">
    <property type="entry name" value="Nramp"/>
    <property type="match status" value="1"/>
</dbReference>
<dbReference type="PANTHER" id="PTHR11706:SF54">
    <property type="entry name" value="METAL TRANSPORTER NRAMP1"/>
    <property type="match status" value="1"/>
</dbReference>
<dbReference type="PANTHER" id="PTHR11706">
    <property type="entry name" value="SOLUTE CARRIER PROTEIN FAMILY 11 MEMBER"/>
    <property type="match status" value="1"/>
</dbReference>
<reference evidence="7" key="2">
    <citation type="submission" date="2023-04" db="EMBL/GenBank/DDBJ databases">
        <authorList>
            <person name="Bruccoleri R.E."/>
            <person name="Oakeley E.J."/>
            <person name="Faust A.-M."/>
            <person name="Dessus-Babus S."/>
            <person name="Altorfer M."/>
            <person name="Burckhardt D."/>
            <person name="Oertli M."/>
            <person name="Naumann U."/>
            <person name="Petersen F."/>
            <person name="Wong J."/>
        </authorList>
    </citation>
    <scope>NUCLEOTIDE SEQUENCE</scope>
    <source>
        <strain evidence="7">GSM-AAB239-AS_SAM_17_03QT</strain>
        <tissue evidence="7">Leaf</tissue>
    </source>
</reference>
<keyword evidence="5 6" id="KW-0472">Membrane</keyword>
<evidence type="ECO:0000256" key="6">
    <source>
        <dbReference type="SAM" id="Phobius"/>
    </source>
</evidence>
<feature type="transmembrane region" description="Helical" evidence="6">
    <location>
        <begin position="113"/>
        <end position="135"/>
    </location>
</feature>
<dbReference type="NCBIfam" id="NF001923">
    <property type="entry name" value="PRK00701.1"/>
    <property type="match status" value="1"/>
</dbReference>
<feature type="transmembrane region" description="Helical" evidence="6">
    <location>
        <begin position="457"/>
        <end position="481"/>
    </location>
</feature>
<dbReference type="NCBIfam" id="TIGR01197">
    <property type="entry name" value="nramp"/>
    <property type="match status" value="1"/>
</dbReference>
<dbReference type="EMBL" id="JANAVB010035420">
    <property type="protein sequence ID" value="KAJ6805197.1"/>
    <property type="molecule type" value="Genomic_DNA"/>
</dbReference>
<feature type="transmembrane region" description="Helical" evidence="6">
    <location>
        <begin position="78"/>
        <end position="93"/>
    </location>
</feature>
<name>A0AAX6EM37_IRIPA</name>
<feature type="transmembrane region" description="Helical" evidence="6">
    <location>
        <begin position="501"/>
        <end position="523"/>
    </location>
</feature>
<dbReference type="GO" id="GO:0005886">
    <property type="term" value="C:plasma membrane"/>
    <property type="evidence" value="ECO:0007669"/>
    <property type="project" value="TreeGrafter"/>
</dbReference>
<feature type="transmembrane region" description="Helical" evidence="6">
    <location>
        <begin position="186"/>
        <end position="205"/>
    </location>
</feature>
<comment type="caution">
    <text evidence="7">The sequence shown here is derived from an EMBL/GenBank/DDBJ whole genome shotgun (WGS) entry which is preliminary data.</text>
</comment>
<dbReference type="PRINTS" id="PR00447">
    <property type="entry name" value="NATRESASSCMP"/>
</dbReference>
<accession>A0AAX6EM37</accession>
<organism evidence="7 8">
    <name type="scientific">Iris pallida</name>
    <name type="common">Sweet iris</name>
    <dbReference type="NCBI Taxonomy" id="29817"/>
    <lineage>
        <taxon>Eukaryota</taxon>
        <taxon>Viridiplantae</taxon>
        <taxon>Streptophyta</taxon>
        <taxon>Embryophyta</taxon>
        <taxon>Tracheophyta</taxon>
        <taxon>Spermatophyta</taxon>
        <taxon>Magnoliopsida</taxon>
        <taxon>Liliopsida</taxon>
        <taxon>Asparagales</taxon>
        <taxon>Iridaceae</taxon>
        <taxon>Iridoideae</taxon>
        <taxon>Irideae</taxon>
        <taxon>Iris</taxon>
    </lineage>
</organism>
<keyword evidence="3 6" id="KW-0812">Transmembrane</keyword>
<evidence type="ECO:0000313" key="8">
    <source>
        <dbReference type="Proteomes" id="UP001140949"/>
    </source>
</evidence>
<evidence type="ECO:0000256" key="5">
    <source>
        <dbReference type="ARBA" id="ARBA00023136"/>
    </source>
</evidence>
<comment type="subcellular location">
    <subcellularLocation>
        <location evidence="1">Membrane</location>
        <topology evidence="1">Multi-pass membrane protein</topology>
    </subcellularLocation>
</comment>
<dbReference type="NCBIfam" id="NF037982">
    <property type="entry name" value="Nramp_1"/>
    <property type="match status" value="1"/>
</dbReference>
<evidence type="ECO:0000256" key="4">
    <source>
        <dbReference type="ARBA" id="ARBA00022989"/>
    </source>
</evidence>
<feature type="transmembrane region" description="Helical" evidence="6">
    <location>
        <begin position="217"/>
        <end position="235"/>
    </location>
</feature>
<sequence>MLLRSCCLCFLPGKEFYSSSGKWGAEEMAASGNTTSSQSQFITSHSNRSTSNGPTEPLIDSVEVGQIVVSEKQSWKNLFAYAGPGFLVCIAYIDPGNFETDLQSGAQYKYELLWIILVASCAALVIQSLAANLGVVTGKHLAEHCRAEYPKVPNFILWLLAELAVVACDIPEVIGTAFALNILFKLPVWCGVLLTGLSTLVLLLLQQYGVRKLELLIAFLVSTMAACFFVELGYAKPNPSEVMKGLFVPQLKGDGATGLAISLLGAMVMPHNLFLHSALVLSRKVPRSVHGINEACRFYTIESAFALAIAFLINVSVISVSGSVCSSSNLSLEDKFNCQDLDLNKASFLLKNVLGGWSSKLFAVALLASGQSSTITGTYAGQYVMQGFLDLRIRPWIRNMLTRSLAIVPSLIVALIGGSSGAGKLIIIASMILSFVLPFALVPLLKFTSSKTKMGSHVNSITISVLTWIISTLIMAINTYYLASGFIKLLIHSRLPTVSKVFAGIFGFSGMLVYLLAILYLALRKNKKVTKPLFPGDTELGVSSSVTNNSMYNLPREDITSMQLPRDSAAARDLD</sequence>
<feature type="transmembrane region" description="Helical" evidence="6">
    <location>
        <begin position="361"/>
        <end position="380"/>
    </location>
</feature>
<feature type="transmembrane region" description="Helical" evidence="6">
    <location>
        <begin position="255"/>
        <end position="275"/>
    </location>
</feature>
<keyword evidence="4 6" id="KW-1133">Transmembrane helix</keyword>
<dbReference type="Proteomes" id="UP001140949">
    <property type="component" value="Unassembled WGS sequence"/>
</dbReference>
<gene>
    <name evidence="7" type="ORF">M6B38_178675</name>
</gene>
<evidence type="ECO:0000313" key="7">
    <source>
        <dbReference type="EMBL" id="KAJ6805197.1"/>
    </source>
</evidence>
<keyword evidence="8" id="KW-1185">Reference proteome</keyword>
<evidence type="ECO:0000256" key="3">
    <source>
        <dbReference type="ARBA" id="ARBA00022692"/>
    </source>
</evidence>
<evidence type="ECO:0000256" key="2">
    <source>
        <dbReference type="ARBA" id="ARBA00009965"/>
    </source>
</evidence>
<proteinExistence type="inferred from homology"/>
<feature type="transmembrane region" description="Helical" evidence="6">
    <location>
        <begin position="155"/>
        <end position="180"/>
    </location>
</feature>
<comment type="similarity">
    <text evidence="2">Belongs to the NRAMP (TC 2.A.55) family.</text>
</comment>
<dbReference type="GO" id="GO:0015086">
    <property type="term" value="F:cadmium ion transmembrane transporter activity"/>
    <property type="evidence" value="ECO:0007669"/>
    <property type="project" value="TreeGrafter"/>
</dbReference>
<feature type="transmembrane region" description="Helical" evidence="6">
    <location>
        <begin position="296"/>
        <end position="320"/>
    </location>
</feature>
<dbReference type="AlphaFoldDB" id="A0AAX6EM37"/>
<protein>
    <submittedName>
        <fullName evidence="7">Metal transporter Nramp3-like isoform X1</fullName>
    </submittedName>
</protein>
<reference evidence="7" key="1">
    <citation type="journal article" date="2023" name="GigaByte">
        <title>Genome assembly of the bearded iris, Iris pallida Lam.</title>
        <authorList>
            <person name="Bruccoleri R.E."/>
            <person name="Oakeley E.J."/>
            <person name="Faust A.M.E."/>
            <person name="Altorfer M."/>
            <person name="Dessus-Babus S."/>
            <person name="Burckhardt D."/>
            <person name="Oertli M."/>
            <person name="Naumann U."/>
            <person name="Petersen F."/>
            <person name="Wong J."/>
        </authorList>
    </citation>
    <scope>NUCLEOTIDE SEQUENCE</scope>
    <source>
        <strain evidence="7">GSM-AAB239-AS_SAM_17_03QT</strain>
    </source>
</reference>
<dbReference type="InterPro" id="IPR001046">
    <property type="entry name" value="NRAMP_fam"/>
</dbReference>
<feature type="transmembrane region" description="Helical" evidence="6">
    <location>
        <begin position="401"/>
        <end position="419"/>
    </location>
</feature>
<dbReference type="HAMAP" id="MF_00221">
    <property type="entry name" value="NRAMP"/>
    <property type="match status" value="1"/>
</dbReference>
<dbReference type="GO" id="GO:0034755">
    <property type="term" value="P:iron ion transmembrane transport"/>
    <property type="evidence" value="ECO:0007669"/>
    <property type="project" value="TreeGrafter"/>
</dbReference>
<dbReference type="GO" id="GO:0005384">
    <property type="term" value="F:manganese ion transmembrane transporter activity"/>
    <property type="evidence" value="ECO:0007669"/>
    <property type="project" value="TreeGrafter"/>
</dbReference>